<name>A0AAN2A249_RHIRH</name>
<comment type="caution">
    <text evidence="1">The sequence shown here is derived from an EMBL/GenBank/DDBJ whole genome shotgun (WGS) entry which is preliminary data.</text>
</comment>
<dbReference type="AlphaFoldDB" id="A0AAN2A249"/>
<gene>
    <name evidence="1" type="ORF">AGRHK599_LOCUS1484</name>
</gene>
<evidence type="ECO:0000313" key="2">
    <source>
        <dbReference type="Proteomes" id="UP000528185"/>
    </source>
</evidence>
<evidence type="ECO:0000313" key="1">
    <source>
        <dbReference type="EMBL" id="CAD0211639.1"/>
    </source>
</evidence>
<dbReference type="EMBL" id="CAICSX020000001">
    <property type="protein sequence ID" value="CAD0211639.1"/>
    <property type="molecule type" value="Genomic_DNA"/>
</dbReference>
<accession>A0AAN2A249</accession>
<sequence length="45" mass="4797">MSQPQKPVTLFVLAEAPDFSESPAIFVSDAPVAIRRGFGYDGDGI</sequence>
<dbReference type="Proteomes" id="UP000528185">
    <property type="component" value="Unassembled WGS sequence"/>
</dbReference>
<proteinExistence type="predicted"/>
<organism evidence="1 2">
    <name type="scientific">Rhizobium rhizogenes</name>
    <name type="common">Agrobacterium rhizogenes</name>
    <dbReference type="NCBI Taxonomy" id="359"/>
    <lineage>
        <taxon>Bacteria</taxon>
        <taxon>Pseudomonadati</taxon>
        <taxon>Pseudomonadota</taxon>
        <taxon>Alphaproteobacteria</taxon>
        <taxon>Hyphomicrobiales</taxon>
        <taxon>Rhizobiaceae</taxon>
        <taxon>Rhizobium/Agrobacterium group</taxon>
        <taxon>Rhizobium</taxon>
    </lineage>
</organism>
<protein>
    <submittedName>
        <fullName evidence="1">Uncharacterized protein</fullName>
    </submittedName>
</protein>
<reference evidence="1 2" key="1">
    <citation type="submission" date="2020-06" db="EMBL/GenBank/DDBJ databases">
        <authorList>
            <person name="De Coninck B."/>
            <person name="Ibrahim H."/>
        </authorList>
    </citation>
    <scope>NUCLEOTIDE SEQUENCE [LARGE SCALE GENOMIC DNA]</scope>
    <source>
        <strain evidence="1">Ag_rhizogenes_K599</strain>
    </source>
</reference>
<dbReference type="RefSeq" id="WP_162883098.1">
    <property type="nucleotide sequence ID" value="NZ_CAICSX020000001.1"/>
</dbReference>